<reference evidence="5" key="1">
    <citation type="journal article" date="2019" name="Int. J. Syst. Evol. Microbiol.">
        <title>The Global Catalogue of Microorganisms (GCM) 10K type strain sequencing project: providing services to taxonomists for standard genome sequencing and annotation.</title>
        <authorList>
            <consortium name="The Broad Institute Genomics Platform"/>
            <consortium name="The Broad Institute Genome Sequencing Center for Infectious Disease"/>
            <person name="Wu L."/>
            <person name="Ma J."/>
        </authorList>
    </citation>
    <scope>NUCLEOTIDE SEQUENCE [LARGE SCALE GENOMIC DNA]</scope>
    <source>
        <strain evidence="5">CGMCC 1.19032</strain>
    </source>
</reference>
<evidence type="ECO:0000256" key="3">
    <source>
        <dbReference type="SAM" id="Phobius"/>
    </source>
</evidence>
<dbReference type="PANTHER" id="PTHR34295">
    <property type="entry name" value="BIOTIN TRANSPORTER BIOY"/>
    <property type="match status" value="1"/>
</dbReference>
<comment type="caution">
    <text evidence="4">The sequence shown here is derived from an EMBL/GenBank/DDBJ whole genome shotgun (WGS) entry which is preliminary data.</text>
</comment>
<dbReference type="Gene3D" id="1.10.1760.20">
    <property type="match status" value="1"/>
</dbReference>
<feature type="transmembrane region" description="Helical" evidence="3">
    <location>
        <begin position="51"/>
        <end position="70"/>
    </location>
</feature>
<name>A0ABV9MV11_9ENTE</name>
<keyword evidence="2" id="KW-1003">Cell membrane</keyword>
<protein>
    <recommendedName>
        <fullName evidence="2">Biotin transporter</fullName>
    </recommendedName>
</protein>
<evidence type="ECO:0000313" key="5">
    <source>
        <dbReference type="Proteomes" id="UP001595969"/>
    </source>
</evidence>
<keyword evidence="3" id="KW-1133">Transmembrane helix</keyword>
<keyword evidence="2" id="KW-0813">Transport</keyword>
<dbReference type="Proteomes" id="UP001595969">
    <property type="component" value="Unassembled WGS sequence"/>
</dbReference>
<comment type="similarity">
    <text evidence="1 2">Belongs to the BioY family.</text>
</comment>
<dbReference type="PIRSF" id="PIRSF016661">
    <property type="entry name" value="BioY"/>
    <property type="match status" value="1"/>
</dbReference>
<feature type="transmembrane region" description="Helical" evidence="3">
    <location>
        <begin position="108"/>
        <end position="131"/>
    </location>
</feature>
<feature type="transmembrane region" description="Helical" evidence="3">
    <location>
        <begin position="12"/>
        <end position="31"/>
    </location>
</feature>
<evidence type="ECO:0000256" key="2">
    <source>
        <dbReference type="PIRNR" id="PIRNR016661"/>
    </source>
</evidence>
<dbReference type="InterPro" id="IPR003784">
    <property type="entry name" value="BioY"/>
</dbReference>
<keyword evidence="2 3" id="KW-0472">Membrane</keyword>
<gene>
    <name evidence="4" type="ORF">ACFO5I_05405</name>
</gene>
<keyword evidence="3" id="KW-0812">Transmembrane</keyword>
<evidence type="ECO:0000256" key="1">
    <source>
        <dbReference type="ARBA" id="ARBA00010692"/>
    </source>
</evidence>
<organism evidence="4 5">
    <name type="scientific">Enterococcus lemanii</name>
    <dbReference type="NCBI Taxonomy" id="1159752"/>
    <lineage>
        <taxon>Bacteria</taxon>
        <taxon>Bacillati</taxon>
        <taxon>Bacillota</taxon>
        <taxon>Bacilli</taxon>
        <taxon>Lactobacillales</taxon>
        <taxon>Enterococcaceae</taxon>
        <taxon>Enterococcus</taxon>
    </lineage>
</organism>
<accession>A0ABV9MV11</accession>
<keyword evidence="5" id="KW-1185">Reference proteome</keyword>
<comment type="subcellular location">
    <subcellularLocation>
        <location evidence="2">Cell membrane</location>
        <topology evidence="2">Multi-pass membrane protein</topology>
    </subcellularLocation>
</comment>
<proteinExistence type="inferred from homology"/>
<dbReference type="Pfam" id="PF02632">
    <property type="entry name" value="BioY"/>
    <property type="match status" value="1"/>
</dbReference>
<evidence type="ECO:0000313" key="4">
    <source>
        <dbReference type="EMBL" id="MFC4719160.1"/>
    </source>
</evidence>
<dbReference type="RefSeq" id="WP_204653351.1">
    <property type="nucleotide sequence ID" value="NZ_JAFBFD010000008.1"/>
</dbReference>
<sequence length="180" mass="19300">MRLSLREQLMAAMFAGLIAVAAQIVIPLGFVPLSLQTMMIGLTATLLGRKVGTWALTIYLLLGLIGLPVFAGASSGLGVLFGPTGGFLIGFIFTSLFIGTLLSHSSWAYYQVILINFFGFLLSLIIGAIWLKFAADLTFTQAFASGFSPFILPEAIKAGLVGTLAIALKKRLPKEFFTYI</sequence>
<dbReference type="PANTHER" id="PTHR34295:SF1">
    <property type="entry name" value="BIOTIN TRANSPORTER BIOY"/>
    <property type="match status" value="1"/>
</dbReference>
<feature type="transmembrane region" description="Helical" evidence="3">
    <location>
        <begin position="77"/>
        <end position="102"/>
    </location>
</feature>
<dbReference type="EMBL" id="JBHSGS010000031">
    <property type="protein sequence ID" value="MFC4719160.1"/>
    <property type="molecule type" value="Genomic_DNA"/>
</dbReference>